<dbReference type="GO" id="GO:0008270">
    <property type="term" value="F:zinc ion binding"/>
    <property type="evidence" value="ECO:0007669"/>
    <property type="project" value="UniProtKB-KW"/>
</dbReference>
<dbReference type="OrthoDB" id="1431934at2759"/>
<evidence type="ECO:0000256" key="8">
    <source>
        <dbReference type="ARBA" id="ARBA00022833"/>
    </source>
</evidence>
<organism evidence="11">
    <name type="scientific">Aphanomyces stellatus</name>
    <dbReference type="NCBI Taxonomy" id="120398"/>
    <lineage>
        <taxon>Eukaryota</taxon>
        <taxon>Sar</taxon>
        <taxon>Stramenopiles</taxon>
        <taxon>Oomycota</taxon>
        <taxon>Saprolegniomycetes</taxon>
        <taxon>Saprolegniales</taxon>
        <taxon>Verrucalvaceae</taxon>
        <taxon>Aphanomyces</taxon>
    </lineage>
</organism>
<evidence type="ECO:0000313" key="11">
    <source>
        <dbReference type="EMBL" id="KAF0690468.1"/>
    </source>
</evidence>
<protein>
    <recommendedName>
        <fullName evidence="2">RBR-type E3 ubiquitin transferase</fullName>
        <ecNumber evidence="2">2.3.2.31</ecNumber>
    </recommendedName>
</protein>
<feature type="non-terminal residue" evidence="11">
    <location>
        <position position="1"/>
    </location>
</feature>
<keyword evidence="9" id="KW-0812">Transmembrane</keyword>
<dbReference type="EMBL" id="VJMH01006377">
    <property type="protein sequence ID" value="KAF0690468.1"/>
    <property type="molecule type" value="Genomic_DNA"/>
</dbReference>
<reference evidence="11" key="1">
    <citation type="submission" date="2019-06" db="EMBL/GenBank/DDBJ databases">
        <title>Genomics analysis of Aphanomyces spp. identifies a new class of oomycete effector associated with host adaptation.</title>
        <authorList>
            <person name="Gaulin E."/>
        </authorList>
    </citation>
    <scope>NUCLEOTIDE SEQUENCE</scope>
    <source>
        <strain evidence="11">CBS 578.67</strain>
    </source>
</reference>
<name>A0A6A4Y4U2_9STRA</name>
<dbReference type="GO" id="GO:0016567">
    <property type="term" value="P:protein ubiquitination"/>
    <property type="evidence" value="ECO:0007669"/>
    <property type="project" value="InterPro"/>
</dbReference>
<keyword evidence="9" id="KW-0472">Membrane</keyword>
<dbReference type="SMART" id="SM00647">
    <property type="entry name" value="IBR"/>
    <property type="match status" value="1"/>
</dbReference>
<evidence type="ECO:0000256" key="9">
    <source>
        <dbReference type="SAM" id="Phobius"/>
    </source>
</evidence>
<dbReference type="Pfam" id="PF22191">
    <property type="entry name" value="IBR_1"/>
    <property type="match status" value="1"/>
</dbReference>
<gene>
    <name evidence="11" type="ORF">As57867_018062</name>
</gene>
<keyword evidence="3" id="KW-0808">Transferase</keyword>
<feature type="transmembrane region" description="Helical" evidence="9">
    <location>
        <begin position="101"/>
        <end position="127"/>
    </location>
</feature>
<dbReference type="InterPro" id="IPR002867">
    <property type="entry name" value="IBR_dom"/>
</dbReference>
<sequence length="156" mass="16969">GTASCGECGEPYHLLTRCRDRAGLAAWRRARDVRACPNCHASIEKLGGCTHMTCSHCDFEFCWLCRVDWTRHTELMCKPRAFLESTAYGPTAPLRAVTKSMVVVAALAAAAVAAGVAVVVVPPMLLFDGAKDAIHRQKQSQTLKKLKQSKATHAET</sequence>
<dbReference type="PROSITE" id="PS51873">
    <property type="entry name" value="TRIAD"/>
    <property type="match status" value="1"/>
</dbReference>
<evidence type="ECO:0000256" key="7">
    <source>
        <dbReference type="ARBA" id="ARBA00022786"/>
    </source>
</evidence>
<evidence type="ECO:0000256" key="6">
    <source>
        <dbReference type="ARBA" id="ARBA00022771"/>
    </source>
</evidence>
<keyword evidence="7" id="KW-0833">Ubl conjugation pathway</keyword>
<dbReference type="InterPro" id="IPR031127">
    <property type="entry name" value="E3_UB_ligase_RBR"/>
</dbReference>
<dbReference type="GO" id="GO:0061630">
    <property type="term" value="F:ubiquitin protein ligase activity"/>
    <property type="evidence" value="ECO:0007669"/>
    <property type="project" value="UniProtKB-EC"/>
</dbReference>
<evidence type="ECO:0000256" key="2">
    <source>
        <dbReference type="ARBA" id="ARBA00012251"/>
    </source>
</evidence>
<evidence type="ECO:0000256" key="5">
    <source>
        <dbReference type="ARBA" id="ARBA00022737"/>
    </source>
</evidence>
<feature type="domain" description="RING-type" evidence="10">
    <location>
        <begin position="1"/>
        <end position="81"/>
    </location>
</feature>
<dbReference type="PANTHER" id="PTHR11685">
    <property type="entry name" value="RBR FAMILY RING FINGER AND IBR DOMAIN-CONTAINING"/>
    <property type="match status" value="1"/>
</dbReference>
<dbReference type="SUPFAM" id="SSF57850">
    <property type="entry name" value="RING/U-box"/>
    <property type="match status" value="1"/>
</dbReference>
<evidence type="ECO:0000256" key="3">
    <source>
        <dbReference type="ARBA" id="ARBA00022679"/>
    </source>
</evidence>
<keyword evidence="8" id="KW-0862">Zinc</keyword>
<evidence type="ECO:0000259" key="10">
    <source>
        <dbReference type="PROSITE" id="PS51873"/>
    </source>
</evidence>
<comment type="catalytic activity">
    <reaction evidence="1">
        <text>[E2 ubiquitin-conjugating enzyme]-S-ubiquitinyl-L-cysteine + [acceptor protein]-L-lysine = [E2 ubiquitin-conjugating enzyme]-L-cysteine + [acceptor protein]-N(6)-ubiquitinyl-L-lysine.</text>
        <dbReference type="EC" id="2.3.2.31"/>
    </reaction>
</comment>
<dbReference type="InterPro" id="IPR044066">
    <property type="entry name" value="TRIAD_supradom"/>
</dbReference>
<keyword evidence="6" id="KW-0863">Zinc-finger</keyword>
<keyword evidence="4" id="KW-0479">Metal-binding</keyword>
<comment type="caution">
    <text evidence="11">The sequence shown here is derived from an EMBL/GenBank/DDBJ whole genome shotgun (WGS) entry which is preliminary data.</text>
</comment>
<evidence type="ECO:0000256" key="1">
    <source>
        <dbReference type="ARBA" id="ARBA00001798"/>
    </source>
</evidence>
<keyword evidence="9" id="KW-1133">Transmembrane helix</keyword>
<proteinExistence type="predicted"/>
<dbReference type="Gene3D" id="1.20.120.1750">
    <property type="match status" value="1"/>
</dbReference>
<keyword evidence="5" id="KW-0677">Repeat</keyword>
<accession>A0A6A4Y4U2</accession>
<dbReference type="AlphaFoldDB" id="A0A6A4Y4U2"/>
<evidence type="ECO:0000256" key="4">
    <source>
        <dbReference type="ARBA" id="ARBA00022723"/>
    </source>
</evidence>
<dbReference type="EC" id="2.3.2.31" evidence="2"/>